<dbReference type="RefSeq" id="WP_379903381.1">
    <property type="nucleotide sequence ID" value="NZ_JBHRTR010000031.1"/>
</dbReference>
<dbReference type="Proteomes" id="UP001595528">
    <property type="component" value="Unassembled WGS sequence"/>
</dbReference>
<reference evidence="3" key="1">
    <citation type="journal article" date="2019" name="Int. J. Syst. Evol. Microbiol.">
        <title>The Global Catalogue of Microorganisms (GCM) 10K type strain sequencing project: providing services to taxonomists for standard genome sequencing and annotation.</title>
        <authorList>
            <consortium name="The Broad Institute Genomics Platform"/>
            <consortium name="The Broad Institute Genome Sequencing Center for Infectious Disease"/>
            <person name="Wu L."/>
            <person name="Ma J."/>
        </authorList>
    </citation>
    <scope>NUCLEOTIDE SEQUENCE [LARGE SCALE GENOMIC DNA]</scope>
    <source>
        <strain evidence="3">KCTC 42964</strain>
    </source>
</reference>
<evidence type="ECO:0000313" key="2">
    <source>
        <dbReference type="EMBL" id="MFC3229308.1"/>
    </source>
</evidence>
<protein>
    <recommendedName>
        <fullName evidence="4">Allene oxide cyclase barrel-like domain-containing protein</fullName>
    </recommendedName>
</protein>
<evidence type="ECO:0000256" key="1">
    <source>
        <dbReference type="SAM" id="SignalP"/>
    </source>
</evidence>
<evidence type="ECO:0000313" key="3">
    <source>
        <dbReference type="Proteomes" id="UP001595528"/>
    </source>
</evidence>
<accession>A0ABV7L3W6</accession>
<feature type="signal peptide" evidence="1">
    <location>
        <begin position="1"/>
        <end position="25"/>
    </location>
</feature>
<dbReference type="EMBL" id="JBHRTR010000031">
    <property type="protein sequence ID" value="MFC3229308.1"/>
    <property type="molecule type" value="Genomic_DNA"/>
</dbReference>
<comment type="caution">
    <text evidence="2">The sequence shown here is derived from an EMBL/GenBank/DDBJ whole genome shotgun (WGS) entry which is preliminary data.</text>
</comment>
<feature type="chain" id="PRO_5046162809" description="Allene oxide cyclase barrel-like domain-containing protein" evidence="1">
    <location>
        <begin position="26"/>
        <end position="166"/>
    </location>
</feature>
<name>A0ABV7L3W6_9PROT</name>
<evidence type="ECO:0008006" key="4">
    <source>
        <dbReference type="Google" id="ProtNLM"/>
    </source>
</evidence>
<dbReference type="Gene3D" id="2.40.480.10">
    <property type="entry name" value="Allene oxide cyclase-like"/>
    <property type="match status" value="1"/>
</dbReference>
<keyword evidence="1" id="KW-0732">Signal</keyword>
<organism evidence="2 3">
    <name type="scientific">Marinibaculum pumilum</name>
    <dbReference type="NCBI Taxonomy" id="1766165"/>
    <lineage>
        <taxon>Bacteria</taxon>
        <taxon>Pseudomonadati</taxon>
        <taxon>Pseudomonadota</taxon>
        <taxon>Alphaproteobacteria</taxon>
        <taxon>Rhodospirillales</taxon>
        <taxon>Rhodospirillaceae</taxon>
        <taxon>Marinibaculum</taxon>
    </lineage>
</organism>
<proteinExistence type="predicted"/>
<keyword evidence="3" id="KW-1185">Reference proteome</keyword>
<sequence length="166" mass="18049">MFPVPKASLTAIAILGAVLSAPAAADDHGPLCGKVTMGGHDREVVSLDHGESGATRADVRIGRMELRDADGNRVGDALWHATMVREGKDGMSDAYMGDYAFEDQSGVLFGRFLHVDRIDFHNPNHRPKEVEIAVLGGTRAYRHARGVVHLDLKVNPPQYMFAVDCE</sequence>
<gene>
    <name evidence="2" type="ORF">ACFOGJ_18825</name>
</gene>
<dbReference type="InterPro" id="IPR044859">
    <property type="entry name" value="Allene_oxi_cyc_Dirigent"/>
</dbReference>